<feature type="compositionally biased region" description="Basic and acidic residues" evidence="1">
    <location>
        <begin position="536"/>
        <end position="546"/>
    </location>
</feature>
<evidence type="ECO:0000256" key="1">
    <source>
        <dbReference type="SAM" id="MobiDB-lite"/>
    </source>
</evidence>
<feature type="compositionally biased region" description="Basic and acidic residues" evidence="1">
    <location>
        <begin position="397"/>
        <end position="427"/>
    </location>
</feature>
<feature type="compositionally biased region" description="Basic and acidic residues" evidence="1">
    <location>
        <begin position="14"/>
        <end position="30"/>
    </location>
</feature>
<reference evidence="2 3" key="1">
    <citation type="submission" date="2016-07" db="EMBL/GenBank/DDBJ databases">
        <title>Pervasive Adenine N6-methylation of Active Genes in Fungi.</title>
        <authorList>
            <consortium name="DOE Joint Genome Institute"/>
            <person name="Mondo S.J."/>
            <person name="Dannebaum R.O."/>
            <person name="Kuo R.C."/>
            <person name="Labutti K."/>
            <person name="Haridas S."/>
            <person name="Kuo A."/>
            <person name="Salamov A."/>
            <person name="Ahrendt S.R."/>
            <person name="Lipzen A."/>
            <person name="Sullivan W."/>
            <person name="Andreopoulos W.B."/>
            <person name="Clum A."/>
            <person name="Lindquist E."/>
            <person name="Daum C."/>
            <person name="Ramamoorthy G.K."/>
            <person name="Gryganskyi A."/>
            <person name="Culley D."/>
            <person name="Magnuson J.K."/>
            <person name="James T.Y."/>
            <person name="O'Malley M.A."/>
            <person name="Stajich J.E."/>
            <person name="Spatafora J.W."/>
            <person name="Visel A."/>
            <person name="Grigoriev I.V."/>
        </authorList>
    </citation>
    <scope>NUCLEOTIDE SEQUENCE [LARGE SCALE GENOMIC DNA]</scope>
    <source>
        <strain evidence="2 3">NRRL 3116</strain>
    </source>
</reference>
<dbReference type="InterPro" id="IPR019416">
    <property type="entry name" value="NCBP3"/>
</dbReference>
<dbReference type="InterPro" id="IPR012677">
    <property type="entry name" value="Nucleotide-bd_a/b_plait_sf"/>
</dbReference>
<feature type="compositionally biased region" description="Polar residues" evidence="1">
    <location>
        <begin position="37"/>
        <end position="46"/>
    </location>
</feature>
<dbReference type="GO" id="GO:0005634">
    <property type="term" value="C:nucleus"/>
    <property type="evidence" value="ECO:0007669"/>
    <property type="project" value="TreeGrafter"/>
</dbReference>
<sequence length="566" mass="64252">MNNSMLELEQELDAQTRDISTRFQNERRPEPPGLDQALSNTYGSRHSNNVNIRSNRLNNNSSNIMPHKYASKSGGFVTGFDPLSKEEQAKRASRAQRFGAATQAEAPKNDPMDENGTSMDVDDGEWTRPDNLPETPPRTTTIRPEAVYLYGTDEMSTQDVLKYFEAYGPSHVEWIDDSSCNVVFLDQFSAKRALYFQLVDNNVSFGEDDDGNGDVEPTRPDEGVVNGVSAPTLIQGPKSKNRLQRAKNYIPVHQNQNQPVAKSNKGLFLRYATDMDRKEKGAATRSQYYAVHGRENDSIRSSRSSQANSYSNRNSMGSSRYGRRSRADDEEVWLRGRGITTFSRLRRKYEDGETLSPSPTRHRSWSRNRRLTGSRSRSRSSSRSRSLDRGSQSPEFSFRRERASRSPESRGRAHMDEYEQRGRRGDISSRLGNRVIDDTAVENRLNQYADDFLAELESSFSRREKAIPKTKLYSDFYERETLSEFPPESQTTSTGSGRSNRRDNRGDRGRHIDDSTTFAGASASAPGTRGRKDHRREREEALKALEARLGLPANEQLDEFGRSRRT</sequence>
<feature type="compositionally biased region" description="Basic and acidic residues" evidence="1">
    <location>
        <begin position="500"/>
        <end position="514"/>
    </location>
</feature>
<dbReference type="GeneID" id="33567430"/>
<dbReference type="Gene3D" id="3.30.70.330">
    <property type="match status" value="1"/>
</dbReference>
<dbReference type="Pfam" id="PF10309">
    <property type="entry name" value="NCBP3"/>
    <property type="match status" value="1"/>
</dbReference>
<dbReference type="EMBL" id="MCFF01000050">
    <property type="protein sequence ID" value="ORZ05496.1"/>
    <property type="molecule type" value="Genomic_DNA"/>
</dbReference>
<keyword evidence="3" id="KW-1185">Reference proteome</keyword>
<comment type="caution">
    <text evidence="2">The sequence shown here is derived from an EMBL/GenBank/DDBJ whole genome shotgun (WGS) entry which is preliminary data.</text>
</comment>
<evidence type="ECO:0008006" key="4">
    <source>
        <dbReference type="Google" id="ProtNLM"/>
    </source>
</evidence>
<organism evidence="2 3">
    <name type="scientific">Lobosporangium transversale</name>
    <dbReference type="NCBI Taxonomy" id="64571"/>
    <lineage>
        <taxon>Eukaryota</taxon>
        <taxon>Fungi</taxon>
        <taxon>Fungi incertae sedis</taxon>
        <taxon>Mucoromycota</taxon>
        <taxon>Mortierellomycotina</taxon>
        <taxon>Mortierellomycetes</taxon>
        <taxon>Mortierellales</taxon>
        <taxon>Mortierellaceae</taxon>
        <taxon>Lobosporangium</taxon>
    </lineage>
</organism>
<dbReference type="PANTHER" id="PTHR16291">
    <property type="entry name" value="NUCLEAR CAP-BINDING PROTEIN SUBUNIT 3"/>
    <property type="match status" value="1"/>
</dbReference>
<dbReference type="InParanoid" id="A0A1Y2GC53"/>
<dbReference type="GO" id="GO:0003729">
    <property type="term" value="F:mRNA binding"/>
    <property type="evidence" value="ECO:0007669"/>
    <property type="project" value="InterPro"/>
</dbReference>
<feature type="compositionally biased region" description="Low complexity" evidence="1">
    <location>
        <begin position="383"/>
        <end position="396"/>
    </location>
</feature>
<evidence type="ECO:0000313" key="2">
    <source>
        <dbReference type="EMBL" id="ORZ05496.1"/>
    </source>
</evidence>
<feature type="compositionally biased region" description="Basic residues" evidence="1">
    <location>
        <begin position="360"/>
        <end position="382"/>
    </location>
</feature>
<gene>
    <name evidence="2" type="ORF">BCR41DRAFT_361689</name>
</gene>
<dbReference type="AlphaFoldDB" id="A0A1Y2GC53"/>
<feature type="region of interest" description="Disordered" evidence="1">
    <location>
        <begin position="482"/>
        <end position="566"/>
    </location>
</feature>
<feature type="region of interest" description="Disordered" evidence="1">
    <location>
        <begin position="293"/>
        <end position="329"/>
    </location>
</feature>
<feature type="region of interest" description="Disordered" evidence="1">
    <location>
        <begin position="85"/>
        <end position="139"/>
    </location>
</feature>
<protein>
    <recommendedName>
        <fullName evidence="4">Nuclear cap-binding protein subunit 3</fullName>
    </recommendedName>
</protein>
<feature type="region of interest" description="Disordered" evidence="1">
    <location>
        <begin position="350"/>
        <end position="430"/>
    </location>
</feature>
<proteinExistence type="predicted"/>
<evidence type="ECO:0000313" key="3">
    <source>
        <dbReference type="Proteomes" id="UP000193648"/>
    </source>
</evidence>
<dbReference type="PANTHER" id="PTHR16291:SF0">
    <property type="entry name" value="NUCLEAR CAP-BINDING PROTEIN SUBUNIT 3"/>
    <property type="match status" value="1"/>
</dbReference>
<dbReference type="OrthoDB" id="422106at2759"/>
<feature type="region of interest" description="Disordered" evidence="1">
    <location>
        <begin position="207"/>
        <end position="235"/>
    </location>
</feature>
<dbReference type="Proteomes" id="UP000193648">
    <property type="component" value="Unassembled WGS sequence"/>
</dbReference>
<accession>A0A1Y2GC53</accession>
<name>A0A1Y2GC53_9FUNG</name>
<feature type="compositionally biased region" description="Low complexity" evidence="1">
    <location>
        <begin position="47"/>
        <end position="61"/>
    </location>
</feature>
<feature type="compositionally biased region" description="Low complexity" evidence="1">
    <location>
        <begin position="301"/>
        <end position="320"/>
    </location>
</feature>
<dbReference type="RefSeq" id="XP_021877070.1">
    <property type="nucleotide sequence ID" value="XM_022025586.1"/>
</dbReference>
<dbReference type="GO" id="GO:0000340">
    <property type="term" value="F:RNA 7-methylguanosine cap binding"/>
    <property type="evidence" value="ECO:0007669"/>
    <property type="project" value="InterPro"/>
</dbReference>
<feature type="region of interest" description="Disordered" evidence="1">
    <location>
        <begin position="1"/>
        <end position="61"/>
    </location>
</feature>